<organism evidence="1 2">
    <name type="scientific">Lentzea pudingi</name>
    <dbReference type="NCBI Taxonomy" id="1789439"/>
    <lineage>
        <taxon>Bacteria</taxon>
        <taxon>Bacillati</taxon>
        <taxon>Actinomycetota</taxon>
        <taxon>Actinomycetes</taxon>
        <taxon>Pseudonocardiales</taxon>
        <taxon>Pseudonocardiaceae</taxon>
        <taxon>Lentzea</taxon>
    </lineage>
</organism>
<name>A0ABQ2ICJ5_9PSEU</name>
<evidence type="ECO:0008006" key="3">
    <source>
        <dbReference type="Google" id="ProtNLM"/>
    </source>
</evidence>
<proteinExistence type="predicted"/>
<dbReference type="InterPro" id="IPR010982">
    <property type="entry name" value="Lambda_DNA-bd_dom_sf"/>
</dbReference>
<evidence type="ECO:0000313" key="1">
    <source>
        <dbReference type="EMBL" id="GGN04243.1"/>
    </source>
</evidence>
<dbReference type="Proteomes" id="UP000597656">
    <property type="component" value="Unassembled WGS sequence"/>
</dbReference>
<comment type="caution">
    <text evidence="1">The sequence shown here is derived from an EMBL/GenBank/DDBJ whole genome shotgun (WGS) entry which is preliminary data.</text>
</comment>
<dbReference type="SUPFAM" id="SSF47413">
    <property type="entry name" value="lambda repressor-like DNA-binding domains"/>
    <property type="match status" value="1"/>
</dbReference>
<dbReference type="RefSeq" id="WP_189157136.1">
    <property type="nucleotide sequence ID" value="NZ_BMNC01000006.1"/>
</dbReference>
<sequence>MCTGEPVNVARRQLLEEGGPLIPAAVNGQHQFEAALLPIIKAASAEFARDRRPGWTGAAVKETRLRTDSLSLHVADEVLDRVLAAALPVATSSGLRGIPGLRPEAGRDFLDLNVVDTDGDRTGHIRLLGVAPRRWRSLQQQLERRQQRPEPVWKRRTGLHDAEWRSLDNAATAPTDLMSAVLRRFPLWRHSAWLDSAVDNGGLRVRWQHGLPDEVVIAILTESLCRIPGVTAVREQLSDQMRSILLSYAEVAANTSHEDAWAWVQLQALDLAASAALDSTEFALLPEVWDHQEMRDALARREISLVYRLLRRHGVSAEQISALTGQSTAEVAEVLQGRQTMAWDALSQIARGLGVPRGYMGLAYDELIAVRLAKESEAPKLAPKVDSSESEKRRKFLAHAAAVTVGVTAFGGSSWASSPTSTSSPSHIGTGDVRQVEAAVRALRSLKDNYGAGSGHDAVLAQLSWARGMLKSKASQKTRQRLQIALAELHDLAGCMAFENGLRTSALEHFTRSRDLVRLSQEEGLIAGVLDRLGGGRLVIAGDHRPGAGQLRVEQGSHLGPRVKEAWRAARDTFGPQFSLHDLLNSDEGVDFLR</sequence>
<reference evidence="2" key="1">
    <citation type="journal article" date="2019" name="Int. J. Syst. Evol. Microbiol.">
        <title>The Global Catalogue of Microorganisms (GCM) 10K type strain sequencing project: providing services to taxonomists for standard genome sequencing and annotation.</title>
        <authorList>
            <consortium name="The Broad Institute Genomics Platform"/>
            <consortium name="The Broad Institute Genome Sequencing Center for Infectious Disease"/>
            <person name="Wu L."/>
            <person name="Ma J."/>
        </authorList>
    </citation>
    <scope>NUCLEOTIDE SEQUENCE [LARGE SCALE GENOMIC DNA]</scope>
    <source>
        <strain evidence="2">CGMCC 4.7319</strain>
    </source>
</reference>
<evidence type="ECO:0000313" key="2">
    <source>
        <dbReference type="Proteomes" id="UP000597656"/>
    </source>
</evidence>
<protein>
    <recommendedName>
        <fullName evidence="3">HTH cro/C1-type domain-containing protein</fullName>
    </recommendedName>
</protein>
<gene>
    <name evidence="1" type="ORF">GCM10011609_49340</name>
</gene>
<dbReference type="EMBL" id="BMNC01000006">
    <property type="protein sequence ID" value="GGN04243.1"/>
    <property type="molecule type" value="Genomic_DNA"/>
</dbReference>
<keyword evidence="2" id="KW-1185">Reference proteome</keyword>
<accession>A0ABQ2ICJ5</accession>